<dbReference type="Proteomes" id="UP000186894">
    <property type="component" value="Unassembled WGS sequence"/>
</dbReference>
<evidence type="ECO:0000256" key="1">
    <source>
        <dbReference type="SAM" id="MobiDB-lite"/>
    </source>
</evidence>
<feature type="region of interest" description="Disordered" evidence="1">
    <location>
        <begin position="67"/>
        <end position="87"/>
    </location>
</feature>
<dbReference type="RefSeq" id="WP_245297278.1">
    <property type="nucleotide sequence ID" value="NZ_MKIM01000025.1"/>
</dbReference>
<dbReference type="AlphaFoldDB" id="A0A1Q8ZTJ9"/>
<sequence length="87" mass="9975">MVAMIDPISAARRHRRQGITPLAHPLLMAGRHHHRRAIIAQARRPAHHPVMVDRRHHRLDFTDQVRRPAMADHRHRAMAGARMSVGA</sequence>
<protein>
    <submittedName>
        <fullName evidence="2">Uncharacterized protein</fullName>
    </submittedName>
</protein>
<comment type="caution">
    <text evidence="2">The sequence shown here is derived from an EMBL/GenBank/DDBJ whole genome shotgun (WGS) entry which is preliminary data.</text>
</comment>
<evidence type="ECO:0000313" key="2">
    <source>
        <dbReference type="EMBL" id="OLP45286.1"/>
    </source>
</evidence>
<gene>
    <name evidence="2" type="ORF">BJF95_18420</name>
</gene>
<evidence type="ECO:0000313" key="3">
    <source>
        <dbReference type="Proteomes" id="UP000186894"/>
    </source>
</evidence>
<reference evidence="2 3" key="1">
    <citation type="submission" date="2016-09" db="EMBL/GenBank/DDBJ databases">
        <title>Rhizobium oryziradicis sp. nov., isolated from the root of rice.</title>
        <authorList>
            <person name="Zhao J."/>
            <person name="Zhang X."/>
        </authorList>
    </citation>
    <scope>NUCLEOTIDE SEQUENCE [LARGE SCALE GENOMIC DNA]</scope>
    <source>
        <strain evidence="2 3">N19</strain>
    </source>
</reference>
<accession>A0A1Q8ZTJ9</accession>
<dbReference type="EMBL" id="MKIM01000025">
    <property type="protein sequence ID" value="OLP45286.1"/>
    <property type="molecule type" value="Genomic_DNA"/>
</dbReference>
<keyword evidence="3" id="KW-1185">Reference proteome</keyword>
<organism evidence="2 3">
    <name type="scientific">Rhizobium oryziradicis</name>
    <dbReference type="NCBI Taxonomy" id="1867956"/>
    <lineage>
        <taxon>Bacteria</taxon>
        <taxon>Pseudomonadati</taxon>
        <taxon>Pseudomonadota</taxon>
        <taxon>Alphaproteobacteria</taxon>
        <taxon>Hyphomicrobiales</taxon>
        <taxon>Rhizobiaceae</taxon>
        <taxon>Rhizobium/Agrobacterium group</taxon>
        <taxon>Rhizobium</taxon>
    </lineage>
</organism>
<proteinExistence type="predicted"/>
<name>A0A1Q8ZTJ9_9HYPH</name>